<dbReference type="PROSITE" id="PS51841">
    <property type="entry name" value="LTD"/>
    <property type="match status" value="2"/>
</dbReference>
<dbReference type="InterPro" id="IPR036415">
    <property type="entry name" value="Lamin_tail_dom_sf"/>
</dbReference>
<organism evidence="5 6">
    <name type="scientific">Candidatus Kerfeldbacteria bacterium RIFCSPHIGHO2_02_FULL_42_14</name>
    <dbReference type="NCBI Taxonomy" id="1798540"/>
    <lineage>
        <taxon>Bacteria</taxon>
        <taxon>Candidatus Kerfeldiibacteriota</taxon>
    </lineage>
</organism>
<dbReference type="STRING" id="1798540.A3B74_02970"/>
<evidence type="ECO:0000313" key="5">
    <source>
        <dbReference type="EMBL" id="OGY78729.1"/>
    </source>
</evidence>
<protein>
    <recommendedName>
        <fullName evidence="4">LTD domain-containing protein</fullName>
    </recommendedName>
</protein>
<keyword evidence="2" id="KW-0812">Transmembrane</keyword>
<dbReference type="AlphaFoldDB" id="A0A1G2AQ92"/>
<feature type="compositionally biased region" description="Pro residues" evidence="1">
    <location>
        <begin position="41"/>
        <end position="54"/>
    </location>
</feature>
<dbReference type="Proteomes" id="UP000177165">
    <property type="component" value="Unassembled WGS sequence"/>
</dbReference>
<dbReference type="Gene3D" id="2.60.40.1260">
    <property type="entry name" value="Lamin Tail domain"/>
    <property type="match status" value="2"/>
</dbReference>
<proteinExistence type="predicted"/>
<dbReference type="InterPro" id="IPR001322">
    <property type="entry name" value="Lamin_tail_dom"/>
</dbReference>
<gene>
    <name evidence="5" type="ORF">A3B74_02970</name>
</gene>
<feature type="domain" description="LTD" evidence="4">
    <location>
        <begin position="265"/>
        <end position="370"/>
    </location>
</feature>
<accession>A0A1G2AQ92</accession>
<keyword evidence="2" id="KW-1133">Transmembrane helix</keyword>
<evidence type="ECO:0000256" key="2">
    <source>
        <dbReference type="SAM" id="Phobius"/>
    </source>
</evidence>
<sequence length="703" mass="78239">MFYVRICFLLLFVFLLIVPSRVASACDEVPPSVPKSQPTTPQQPPNPPTEPSPSQPSIHPIPVVYNHSLQISEILPNPIGDDTANEFIELYNYSSQGIDLKDWKIIDASGKTFVIPSGNVSLVSSRGYVVLYRATSGIVLNNSGGDQVTFVDPNGEVVDSMRYNGSVVEGESFSLDSEGEWQWTSHVTPGQVNVFDETQDDDQNDTDTSKDDSDEKEKNNDSVVPNPNDDKDTDEGTPEDKDETEPSDEVPTDDDSEDETPAPEDDSKIQPVDVQARVFMNEIFPNPVGTDFPFEWIELWNQEDRSISLFGWQIGDTARTYVFPEDTTIAARSYFVVKQPEVSIALNNTGDAVSLTNPLGEVVDIITFPTDVTEGVSWARTSIGQWQWNTQPTPGQDNVFPQDIVQQDIPGADQALSGETPSLIDVSEKISPTQMNDTEQSQPSIAEIKELPLGSKVEFMGIVTAPPGVFHSDFFYVADETAGIQVAFSQGVWPEIVEGFTVRVIGELSEAHSEKKVNISNPESVLVVDSLPRPLLAKNVSIFTESEEGLLIQLQGILSERSRYQLLIDDQWIVAIKQKTQIDMSRFQQDDPITITGILTQQKDIYQLWPRYQSDLVSEESETQVIGATQPTSVYTTASQDMAGLQRSSQSWSMFFPRDMSSVRPLLFVSFFVGSLGIIVLIGYSMEKRWKFFSKRKWGILKH</sequence>
<comment type="caution">
    <text evidence="5">The sequence shown here is derived from an EMBL/GenBank/DDBJ whole genome shotgun (WGS) entry which is preliminary data.</text>
</comment>
<name>A0A1G2AQ92_9BACT</name>
<feature type="domain" description="LTD" evidence="4">
    <location>
        <begin position="52"/>
        <end position="165"/>
    </location>
</feature>
<evidence type="ECO:0000256" key="3">
    <source>
        <dbReference type="SAM" id="SignalP"/>
    </source>
</evidence>
<evidence type="ECO:0000313" key="6">
    <source>
        <dbReference type="Proteomes" id="UP000177165"/>
    </source>
</evidence>
<dbReference type="EMBL" id="MHKB01000012">
    <property type="protein sequence ID" value="OGY78729.1"/>
    <property type="molecule type" value="Genomic_DNA"/>
</dbReference>
<feature type="compositionally biased region" description="Basic and acidic residues" evidence="1">
    <location>
        <begin position="207"/>
        <end position="220"/>
    </location>
</feature>
<evidence type="ECO:0000256" key="1">
    <source>
        <dbReference type="SAM" id="MobiDB-lite"/>
    </source>
</evidence>
<feature type="signal peptide" evidence="3">
    <location>
        <begin position="1"/>
        <end position="25"/>
    </location>
</feature>
<evidence type="ECO:0000259" key="4">
    <source>
        <dbReference type="PROSITE" id="PS51841"/>
    </source>
</evidence>
<dbReference type="Pfam" id="PF00932">
    <property type="entry name" value="LTD"/>
    <property type="match status" value="2"/>
</dbReference>
<keyword evidence="3" id="KW-0732">Signal</keyword>
<keyword evidence="2" id="KW-0472">Membrane</keyword>
<feature type="region of interest" description="Disordered" evidence="1">
    <location>
        <begin position="28"/>
        <end position="57"/>
    </location>
</feature>
<dbReference type="SUPFAM" id="SSF74853">
    <property type="entry name" value="Lamin A/C globular tail domain"/>
    <property type="match status" value="2"/>
</dbReference>
<feature type="compositionally biased region" description="Acidic residues" evidence="1">
    <location>
        <begin position="231"/>
        <end position="264"/>
    </location>
</feature>
<reference evidence="5 6" key="1">
    <citation type="journal article" date="2016" name="Nat. Commun.">
        <title>Thousands of microbial genomes shed light on interconnected biogeochemical processes in an aquifer system.</title>
        <authorList>
            <person name="Anantharaman K."/>
            <person name="Brown C.T."/>
            <person name="Hug L.A."/>
            <person name="Sharon I."/>
            <person name="Castelle C.J."/>
            <person name="Probst A.J."/>
            <person name="Thomas B.C."/>
            <person name="Singh A."/>
            <person name="Wilkins M.J."/>
            <person name="Karaoz U."/>
            <person name="Brodie E.L."/>
            <person name="Williams K.H."/>
            <person name="Hubbard S.S."/>
            <person name="Banfield J.F."/>
        </authorList>
    </citation>
    <scope>NUCLEOTIDE SEQUENCE [LARGE SCALE GENOMIC DNA]</scope>
</reference>
<feature type="chain" id="PRO_5009581938" description="LTD domain-containing protein" evidence="3">
    <location>
        <begin position="26"/>
        <end position="703"/>
    </location>
</feature>
<feature type="region of interest" description="Disordered" evidence="1">
    <location>
        <begin position="195"/>
        <end position="271"/>
    </location>
</feature>
<feature type="transmembrane region" description="Helical" evidence="2">
    <location>
        <begin position="666"/>
        <end position="686"/>
    </location>
</feature>